<proteinExistence type="predicted"/>
<organism evidence="2">
    <name type="scientific">Tanacetum cinerariifolium</name>
    <name type="common">Dalmatian daisy</name>
    <name type="synonym">Chrysanthemum cinerariifolium</name>
    <dbReference type="NCBI Taxonomy" id="118510"/>
    <lineage>
        <taxon>Eukaryota</taxon>
        <taxon>Viridiplantae</taxon>
        <taxon>Streptophyta</taxon>
        <taxon>Embryophyta</taxon>
        <taxon>Tracheophyta</taxon>
        <taxon>Spermatophyta</taxon>
        <taxon>Magnoliopsida</taxon>
        <taxon>eudicotyledons</taxon>
        <taxon>Gunneridae</taxon>
        <taxon>Pentapetalae</taxon>
        <taxon>asterids</taxon>
        <taxon>campanulids</taxon>
        <taxon>Asterales</taxon>
        <taxon>Asteraceae</taxon>
        <taxon>Asteroideae</taxon>
        <taxon>Anthemideae</taxon>
        <taxon>Anthemidinae</taxon>
        <taxon>Tanacetum</taxon>
    </lineage>
</organism>
<dbReference type="AlphaFoldDB" id="A0A699JDJ6"/>
<comment type="caution">
    <text evidence="2">The sequence shown here is derived from an EMBL/GenBank/DDBJ whole genome shotgun (WGS) entry which is preliminary data.</text>
</comment>
<accession>A0A699JDJ6</accession>
<gene>
    <name evidence="2" type="ORF">Tci_599268</name>
</gene>
<evidence type="ECO:0000313" key="2">
    <source>
        <dbReference type="EMBL" id="GFA27296.1"/>
    </source>
</evidence>
<evidence type="ECO:0000256" key="1">
    <source>
        <dbReference type="SAM" id="MobiDB-lite"/>
    </source>
</evidence>
<reference evidence="2" key="1">
    <citation type="journal article" date="2019" name="Sci. Rep.">
        <title>Draft genome of Tanacetum cinerariifolium, the natural source of mosquito coil.</title>
        <authorList>
            <person name="Yamashiro T."/>
            <person name="Shiraishi A."/>
            <person name="Satake H."/>
            <person name="Nakayama K."/>
        </authorList>
    </citation>
    <scope>NUCLEOTIDE SEQUENCE</scope>
</reference>
<dbReference type="EMBL" id="BKCJ010396211">
    <property type="protein sequence ID" value="GFA27296.1"/>
    <property type="molecule type" value="Genomic_DNA"/>
</dbReference>
<sequence>MMILLGQMIILLENTNRHAKSILTLKPLPTIDPKDKGKGVLEEPESAKKITKSDFEAAQIARDEEIARTLEVELQAVVERERQREEQASINYIAKLYDEVQERIYVDHERKKQLAEERVDAIKNKPPTKTQLRRLMMTYLKNMGRFTYNQLNKKSFKDIQGLYIKEHELIANFVPIGSEEDERMTRDINKKAEEESSDKGVDSTKKRKAGSRMKRMSKRQKTDVDLKEEEEKLKTFLKIDPDEERIIDYEFLDKRFPIINWESKFYHYDRHGAEGIYYRIFKYDGSSRWIKTFCEMVKRFDRLDLVELYNLVM</sequence>
<feature type="compositionally biased region" description="Basic residues" evidence="1">
    <location>
        <begin position="205"/>
        <end position="219"/>
    </location>
</feature>
<name>A0A699JDJ6_TANCI</name>
<feature type="region of interest" description="Disordered" evidence="1">
    <location>
        <begin position="181"/>
        <end position="222"/>
    </location>
</feature>
<protein>
    <submittedName>
        <fullName evidence="2">Uncharacterized protein</fullName>
    </submittedName>
</protein>
<feature type="compositionally biased region" description="Basic and acidic residues" evidence="1">
    <location>
        <begin position="183"/>
        <end position="204"/>
    </location>
</feature>